<evidence type="ECO:0000313" key="5">
    <source>
        <dbReference type="Proteomes" id="UP000249061"/>
    </source>
</evidence>
<proteinExistence type="predicted"/>
<feature type="non-terminal residue" evidence="4">
    <location>
        <position position="91"/>
    </location>
</feature>
<keyword evidence="4" id="KW-0675">Receptor</keyword>
<evidence type="ECO:0000256" key="1">
    <source>
        <dbReference type="ARBA" id="ARBA00004442"/>
    </source>
</evidence>
<keyword evidence="3" id="KW-0998">Cell outer membrane</keyword>
<comment type="subcellular location">
    <subcellularLocation>
        <location evidence="1">Cell outer membrane</location>
    </subcellularLocation>
</comment>
<protein>
    <submittedName>
        <fullName evidence="4">TonB-dependent receptor</fullName>
    </submittedName>
</protein>
<evidence type="ECO:0000256" key="3">
    <source>
        <dbReference type="ARBA" id="ARBA00023237"/>
    </source>
</evidence>
<sequence length="91" mass="9740">MSPARRIGAEPEFSARGTIGTDEHADLILSAGLPVGDGTLRFGASGARLSRDGFGRNLTTGLDNYNRDIWAGRASAEINNESNFFLRLQGD</sequence>
<evidence type="ECO:0000256" key="2">
    <source>
        <dbReference type="ARBA" id="ARBA00023136"/>
    </source>
</evidence>
<dbReference type="Gene3D" id="2.40.170.20">
    <property type="entry name" value="TonB-dependent receptor, beta-barrel domain"/>
    <property type="match status" value="1"/>
</dbReference>
<dbReference type="InterPro" id="IPR036942">
    <property type="entry name" value="Beta-barrel_TonB_sf"/>
</dbReference>
<keyword evidence="2" id="KW-0472">Membrane</keyword>
<dbReference type="Proteomes" id="UP000249061">
    <property type="component" value="Unassembled WGS sequence"/>
</dbReference>
<comment type="caution">
    <text evidence="4">The sequence shown here is derived from an EMBL/GenBank/DDBJ whole genome shotgun (WGS) entry which is preliminary data.</text>
</comment>
<gene>
    <name evidence="4" type="ORF">DI536_37045</name>
</gene>
<organism evidence="4 5">
    <name type="scientific">Archangium gephyra</name>
    <dbReference type="NCBI Taxonomy" id="48"/>
    <lineage>
        <taxon>Bacteria</taxon>
        <taxon>Pseudomonadati</taxon>
        <taxon>Myxococcota</taxon>
        <taxon>Myxococcia</taxon>
        <taxon>Myxococcales</taxon>
        <taxon>Cystobacterineae</taxon>
        <taxon>Archangiaceae</taxon>
        <taxon>Archangium</taxon>
    </lineage>
</organism>
<accession>A0A2W5SSH1</accession>
<dbReference type="AlphaFoldDB" id="A0A2W5SSH1"/>
<dbReference type="SUPFAM" id="SSF56935">
    <property type="entry name" value="Porins"/>
    <property type="match status" value="1"/>
</dbReference>
<dbReference type="GO" id="GO:0009279">
    <property type="term" value="C:cell outer membrane"/>
    <property type="evidence" value="ECO:0007669"/>
    <property type="project" value="UniProtKB-SubCell"/>
</dbReference>
<dbReference type="EMBL" id="QFQP01000203">
    <property type="protein sequence ID" value="PZR02426.1"/>
    <property type="molecule type" value="Genomic_DNA"/>
</dbReference>
<name>A0A2W5SSH1_9BACT</name>
<reference evidence="4 5" key="1">
    <citation type="submission" date="2017-08" db="EMBL/GenBank/DDBJ databases">
        <title>Infants hospitalized years apart are colonized by the same room-sourced microbial strains.</title>
        <authorList>
            <person name="Brooks B."/>
            <person name="Olm M.R."/>
            <person name="Firek B.A."/>
            <person name="Baker R."/>
            <person name="Thomas B.C."/>
            <person name="Morowitz M.J."/>
            <person name="Banfield J.F."/>
        </authorList>
    </citation>
    <scope>NUCLEOTIDE SEQUENCE [LARGE SCALE GENOMIC DNA]</scope>
    <source>
        <strain evidence="4">S2_003_000_R2_14</strain>
    </source>
</reference>
<evidence type="ECO:0000313" key="4">
    <source>
        <dbReference type="EMBL" id="PZR02426.1"/>
    </source>
</evidence>